<comment type="caution">
    <text evidence="1">The sequence shown here is derived from an EMBL/GenBank/DDBJ whole genome shotgun (WGS) entry which is preliminary data.</text>
</comment>
<sequence>MKITCDHFSVSSGTGKAVITTHGRVFINGLDSEAIGNSDADIQELVGTELRLMDEQSVVETLRKAGFDMDVIAALAGREAA</sequence>
<gene>
    <name evidence="1" type="ORF">F4V73_06290</name>
</gene>
<protein>
    <submittedName>
        <fullName evidence="1">Uncharacterized protein</fullName>
    </submittedName>
</protein>
<reference evidence="1 2" key="1">
    <citation type="submission" date="2019-09" db="EMBL/GenBank/DDBJ databases">
        <title>Draft genome sequence of various Type strains from the CCUG.</title>
        <authorList>
            <person name="Pineiro-Iglesias B."/>
            <person name="Tunovic T."/>
            <person name="Unosson C."/>
            <person name="Inganas E."/>
            <person name="Ohlen M."/>
            <person name="Cardew S."/>
            <person name="Jensie-Markopoulos S."/>
            <person name="Salva-Serra F."/>
            <person name="Jaen-Luchoro D."/>
            <person name="Karlsson R."/>
            <person name="Svensson-Stadler L."/>
            <person name="Chun J."/>
            <person name="Moore E."/>
        </authorList>
    </citation>
    <scope>NUCLEOTIDE SEQUENCE [LARGE SCALE GENOMIC DNA]</scope>
    <source>
        <strain evidence="1 2">CCUG 53682T</strain>
    </source>
</reference>
<proteinExistence type="predicted"/>
<organism evidence="1 2">
    <name type="scientific">Morganella psychrotolerans</name>
    <dbReference type="NCBI Taxonomy" id="368603"/>
    <lineage>
        <taxon>Bacteria</taxon>
        <taxon>Pseudomonadati</taxon>
        <taxon>Pseudomonadota</taxon>
        <taxon>Gammaproteobacteria</taxon>
        <taxon>Enterobacterales</taxon>
        <taxon>Morganellaceae</taxon>
        <taxon>Morganella</taxon>
    </lineage>
</organism>
<dbReference type="Proteomes" id="UP000322181">
    <property type="component" value="Unassembled WGS sequence"/>
</dbReference>
<dbReference type="EMBL" id="VXKB01000001">
    <property type="protein sequence ID" value="KAA8717449.1"/>
    <property type="molecule type" value="Genomic_DNA"/>
</dbReference>
<evidence type="ECO:0000313" key="1">
    <source>
        <dbReference type="EMBL" id="KAA8717449.1"/>
    </source>
</evidence>
<dbReference type="AlphaFoldDB" id="A0A5M9RAY0"/>
<dbReference type="RefSeq" id="WP_067361757.1">
    <property type="nucleotide sequence ID" value="NZ_BAAAFS010000001.1"/>
</dbReference>
<name>A0A5M9RAY0_9GAMM</name>
<accession>A0A5M9RAY0</accession>
<evidence type="ECO:0000313" key="2">
    <source>
        <dbReference type="Proteomes" id="UP000322181"/>
    </source>
</evidence>